<keyword evidence="4" id="KW-1185">Reference proteome</keyword>
<evidence type="ECO:0000313" key="3">
    <source>
        <dbReference type="Proteomes" id="UP000439914"/>
    </source>
</evidence>
<comment type="caution">
    <text evidence="2">The sequence shown here is derived from an EMBL/GenBank/DDBJ whole genome shotgun (WGS) entry which is preliminary data.</text>
</comment>
<reference evidence="1 4" key="2">
    <citation type="submission" date="2023-07" db="EMBL/GenBank/DDBJ databases">
        <title>Genomic Encyclopedia of Type Strains, Phase IV (KMG-IV): sequencing the most valuable type-strain genomes for metagenomic binning, comparative biology and taxonomic classification.</title>
        <authorList>
            <person name="Goeker M."/>
        </authorList>
    </citation>
    <scope>NUCLEOTIDE SEQUENCE [LARGE SCALE GENOMIC DNA]</scope>
    <source>
        <strain evidence="1 4">DSM 14432</strain>
    </source>
</reference>
<dbReference type="AlphaFoldDB" id="A0A6I4U998"/>
<dbReference type="Proteomes" id="UP001238601">
    <property type="component" value="Unassembled WGS sequence"/>
</dbReference>
<name>A0A6I4U998_9SPHN</name>
<proteinExistence type="predicted"/>
<evidence type="ECO:0000313" key="1">
    <source>
        <dbReference type="EMBL" id="MDQ0565939.1"/>
    </source>
</evidence>
<dbReference type="InterPro" id="IPR012337">
    <property type="entry name" value="RNaseH-like_sf"/>
</dbReference>
<dbReference type="EMBL" id="WTYG01000001">
    <property type="protein sequence ID" value="MXP34307.1"/>
    <property type="molecule type" value="Genomic_DNA"/>
</dbReference>
<sequence>MTNIVPLGGELERLSRKLEHEAQMFLARKRDGRFDTARRWLIFDLEFVFDRSRHKGYTKSEGKDAELSIRWPFHQVAAVSWMTLEFVADGAVPAIAGPFVLTAENADERDMVTALFDALEQDPGAVATTWGGEARDLAVLRRAAATHGLVLPHQLIDGSPHARERLDLCRASCVQASSVHLPELAAAVGVPSKPTPSEDIGKHCEAGNWATVRDQVLADVLTTAVLTVRHLAAHRQIECHQPDTLVAIADAAGAALPNSEFIRRTFAPWVRGKKAESGLRGKVYRAAA</sequence>
<reference evidence="2 3" key="1">
    <citation type="submission" date="2019-12" db="EMBL/GenBank/DDBJ databases">
        <title>Genomic-based taxomic classification of the family Erythrobacteraceae.</title>
        <authorList>
            <person name="Xu L."/>
        </authorList>
    </citation>
    <scope>NUCLEOTIDE SEQUENCE [LARGE SCALE GENOMIC DNA]</scope>
    <source>
        <strain evidence="2 3">CGMCC 1.8703</strain>
    </source>
</reference>
<dbReference type="RefSeq" id="WP_160765883.1">
    <property type="nucleotide sequence ID" value="NZ_JAUSWK010000002.1"/>
</dbReference>
<organism evidence="2 3">
    <name type="scientific">Qipengyuania citrea</name>
    <dbReference type="NCBI Taxonomy" id="225971"/>
    <lineage>
        <taxon>Bacteria</taxon>
        <taxon>Pseudomonadati</taxon>
        <taxon>Pseudomonadota</taxon>
        <taxon>Alphaproteobacteria</taxon>
        <taxon>Sphingomonadales</taxon>
        <taxon>Erythrobacteraceae</taxon>
        <taxon>Qipengyuania</taxon>
    </lineage>
</organism>
<dbReference type="GeneID" id="93686300"/>
<protein>
    <submittedName>
        <fullName evidence="2">Uncharacterized protein</fullName>
    </submittedName>
</protein>
<dbReference type="SUPFAM" id="SSF53098">
    <property type="entry name" value="Ribonuclease H-like"/>
    <property type="match status" value="1"/>
</dbReference>
<dbReference type="EMBL" id="JAUSWK010000002">
    <property type="protein sequence ID" value="MDQ0565939.1"/>
    <property type="molecule type" value="Genomic_DNA"/>
</dbReference>
<accession>A0A6I4U998</accession>
<dbReference type="Proteomes" id="UP000439914">
    <property type="component" value="Unassembled WGS sequence"/>
</dbReference>
<evidence type="ECO:0000313" key="2">
    <source>
        <dbReference type="EMBL" id="MXP34307.1"/>
    </source>
</evidence>
<gene>
    <name evidence="2" type="ORF">GRI55_00810</name>
    <name evidence="1" type="ORF">QOZ97_001472</name>
</gene>
<evidence type="ECO:0000313" key="4">
    <source>
        <dbReference type="Proteomes" id="UP001238601"/>
    </source>
</evidence>